<dbReference type="Proteomes" id="UP000004986">
    <property type="component" value="Unassembled WGS sequence"/>
</dbReference>
<organism evidence="1 2">
    <name type="scientific">Pseudomonas syringae pv. pisi str. 1704B</name>
    <dbReference type="NCBI Taxonomy" id="629263"/>
    <lineage>
        <taxon>Bacteria</taxon>
        <taxon>Pseudomonadati</taxon>
        <taxon>Pseudomonadota</taxon>
        <taxon>Gammaproteobacteria</taxon>
        <taxon>Pseudomonadales</taxon>
        <taxon>Pseudomonadaceae</taxon>
        <taxon>Pseudomonas</taxon>
        <taxon>Pseudomonas syringae</taxon>
    </lineage>
</organism>
<dbReference type="EMBL" id="AEAI01004916">
    <property type="protein sequence ID" value="EGH49930.1"/>
    <property type="molecule type" value="Genomic_DNA"/>
</dbReference>
<dbReference type="InterPro" id="IPR023213">
    <property type="entry name" value="CAT-like_dom_sf"/>
</dbReference>
<dbReference type="HOGENOM" id="CLU_3378996_0_0_6"/>
<dbReference type="AlphaFoldDB" id="F3GS77"/>
<evidence type="ECO:0000313" key="1">
    <source>
        <dbReference type="EMBL" id="EGH49930.1"/>
    </source>
</evidence>
<protein>
    <submittedName>
        <fullName evidence="1">Peptide synthase</fullName>
    </submittedName>
</protein>
<reference evidence="1 2" key="1">
    <citation type="journal article" date="2011" name="PLoS Pathog.">
        <title>Dynamic evolution of pathogenicity revealed by sequencing and comparative genomics of 19 Pseudomonas syringae isolates.</title>
        <authorList>
            <person name="Baltrus D.A."/>
            <person name="Nishimura M.T."/>
            <person name="Romanchuk A."/>
            <person name="Chang J.H."/>
            <person name="Mukhtar M.S."/>
            <person name="Cherkis K."/>
            <person name="Roach J."/>
            <person name="Grant S.R."/>
            <person name="Jones C.D."/>
            <person name="Dangl J.L."/>
        </authorList>
    </citation>
    <scope>NUCLEOTIDE SEQUENCE [LARGE SCALE GENOMIC DNA]</scope>
    <source>
        <strain evidence="1 2">1704B</strain>
    </source>
</reference>
<name>F3GS77_PSESJ</name>
<sequence length="35" mass="4074">MGHLYEAFLEGRPSPLEPLAVHYLDYSVWQRQGRG</sequence>
<evidence type="ECO:0000313" key="2">
    <source>
        <dbReference type="Proteomes" id="UP000004986"/>
    </source>
</evidence>
<feature type="non-terminal residue" evidence="1">
    <location>
        <position position="35"/>
    </location>
</feature>
<keyword evidence="2" id="KW-1185">Reference proteome</keyword>
<proteinExistence type="predicted"/>
<dbReference type="Gene3D" id="3.30.559.10">
    <property type="entry name" value="Chloramphenicol acetyltransferase-like domain"/>
    <property type="match status" value="1"/>
</dbReference>
<gene>
    <name evidence="1" type="ORF">PSYPI_48992</name>
</gene>
<comment type="caution">
    <text evidence="1">The sequence shown here is derived from an EMBL/GenBank/DDBJ whole genome shotgun (WGS) entry which is preliminary data.</text>
</comment>
<accession>F3GS77</accession>